<dbReference type="Proteomes" id="UP000051497">
    <property type="component" value="Unassembled WGS sequence"/>
</dbReference>
<evidence type="ECO:0000256" key="1">
    <source>
        <dbReference type="SAM" id="Phobius"/>
    </source>
</evidence>
<evidence type="ECO:0000313" key="4">
    <source>
        <dbReference type="Proteomes" id="UP000051497"/>
    </source>
</evidence>
<reference evidence="3" key="3">
    <citation type="submission" date="2021-06" db="EMBL/GenBank/DDBJ databases">
        <title>Genomic Description and Analysis of Intracellular Bacteria, Candidatus Berkiella cookevillensis and Candidatus Berkiella aquae.</title>
        <authorList>
            <person name="Kidane D.T."/>
            <person name="Mehari Y.T."/>
            <person name="Rice F.C."/>
            <person name="Arivett B.A."/>
            <person name="Farone A.L."/>
            <person name="Berk S.G."/>
            <person name="Farone M.B."/>
        </authorList>
    </citation>
    <scope>NUCLEOTIDE SEQUENCE</scope>
    <source>
        <strain evidence="3">HT99</strain>
    </source>
</reference>
<keyword evidence="1" id="KW-0472">Membrane</keyword>
<sequence length="97" mass="10145">MRELTRFESEFVAGGSDVCERDICNRDGLCELTMFTSLLVAPLIGAHLGMSMVAGMGINYTLGGLALGTYAGIVTAPIAALFGLKVAYAVIDTVPTN</sequence>
<protein>
    <submittedName>
        <fullName evidence="2">Uncharacterized protein</fullName>
    </submittedName>
</protein>
<gene>
    <name evidence="3" type="ORF">HT99x_004625</name>
    <name evidence="2" type="ORF">HT99x_02195</name>
</gene>
<reference evidence="3" key="2">
    <citation type="journal article" date="2016" name="Genome Announc.">
        <title>Draft Genome Sequences of Two Novel Amoeba-Resistant Intranuclear Bacteria, 'Candidatus Berkiella cookevillensis' and 'Candidatus Berkiella aquae'.</title>
        <authorList>
            <person name="Mehari Y.T."/>
            <person name="Arivett B.A."/>
            <person name="Farone A.L."/>
            <person name="Gunderson J.H."/>
            <person name="Farone M.B."/>
        </authorList>
    </citation>
    <scope>NUCLEOTIDE SEQUENCE</scope>
    <source>
        <strain evidence="3">HT99</strain>
    </source>
</reference>
<dbReference type="AlphaFoldDB" id="A0A0Q9YUU2"/>
<name>A0A0Q9YUU2_9GAMM</name>
<dbReference type="EMBL" id="LKAJ02000001">
    <property type="protein sequence ID" value="MCS5710703.1"/>
    <property type="molecule type" value="Genomic_DNA"/>
</dbReference>
<dbReference type="EMBL" id="LKAJ01000009">
    <property type="protein sequence ID" value="KRG20708.1"/>
    <property type="molecule type" value="Genomic_DNA"/>
</dbReference>
<keyword evidence="4" id="KW-1185">Reference proteome</keyword>
<evidence type="ECO:0000313" key="2">
    <source>
        <dbReference type="EMBL" id="KRG20708.1"/>
    </source>
</evidence>
<evidence type="ECO:0000313" key="3">
    <source>
        <dbReference type="EMBL" id="MCS5710703.1"/>
    </source>
</evidence>
<organism evidence="2">
    <name type="scientific">Candidatus Berkiella aquae</name>
    <dbReference type="NCBI Taxonomy" id="295108"/>
    <lineage>
        <taxon>Bacteria</taxon>
        <taxon>Pseudomonadati</taxon>
        <taxon>Pseudomonadota</taxon>
        <taxon>Gammaproteobacteria</taxon>
        <taxon>Candidatus Berkiellales</taxon>
        <taxon>Candidatus Berkiellaceae</taxon>
        <taxon>Candidatus Berkiella</taxon>
    </lineage>
</organism>
<feature type="transmembrane region" description="Helical" evidence="1">
    <location>
        <begin position="35"/>
        <end position="58"/>
    </location>
</feature>
<reference evidence="2" key="1">
    <citation type="submission" date="2015-09" db="EMBL/GenBank/DDBJ databases">
        <title>Draft Genome Sequences of Two Novel Amoeba-resistant Intranuclear Bacteria, Candidatus Berkiella cookevillensis and Candidatus Berkiella aquae.</title>
        <authorList>
            <person name="Mehari Y.T."/>
            <person name="Arivett B.A."/>
            <person name="Farone A.L."/>
            <person name="Gunderson J.H."/>
            <person name="Farone M.B."/>
        </authorList>
    </citation>
    <scope>NUCLEOTIDE SEQUENCE [LARGE SCALE GENOMIC DNA]</scope>
    <source>
        <strain evidence="2">HT99</strain>
    </source>
</reference>
<proteinExistence type="predicted"/>
<accession>A0A0Q9YUU2</accession>
<dbReference type="RefSeq" id="WP_075066813.1">
    <property type="nucleotide sequence ID" value="NZ_LKAJ02000001.1"/>
</dbReference>
<comment type="caution">
    <text evidence="2">The sequence shown here is derived from an EMBL/GenBank/DDBJ whole genome shotgun (WGS) entry which is preliminary data.</text>
</comment>
<feature type="transmembrane region" description="Helical" evidence="1">
    <location>
        <begin position="70"/>
        <end position="91"/>
    </location>
</feature>
<keyword evidence="1" id="KW-0812">Transmembrane</keyword>
<keyword evidence="1" id="KW-1133">Transmembrane helix</keyword>